<dbReference type="PANTHER" id="PTHR16504">
    <property type="entry name" value="5'(3')-DEOXYRIBONUCLEOTIDASE"/>
    <property type="match status" value="1"/>
</dbReference>
<dbReference type="Pfam" id="PF06941">
    <property type="entry name" value="NT5C"/>
    <property type="match status" value="1"/>
</dbReference>
<dbReference type="InterPro" id="IPR029071">
    <property type="entry name" value="Ubiquitin-like_domsf"/>
</dbReference>
<dbReference type="PANTHER" id="PTHR16504:SF4">
    <property type="entry name" value="5'(3')-DEOXYRIBONUCLEOTIDASE"/>
    <property type="match status" value="1"/>
</dbReference>
<dbReference type="GO" id="GO:0008253">
    <property type="term" value="F:5'-nucleotidase activity"/>
    <property type="evidence" value="ECO:0007669"/>
    <property type="project" value="InterPro"/>
</dbReference>
<dbReference type="Proteomes" id="UP000241137">
    <property type="component" value="Segment"/>
</dbReference>
<evidence type="ECO:0000256" key="1">
    <source>
        <dbReference type="PIRSR" id="PIRSR610708-1"/>
    </source>
</evidence>
<sequence>MESYTITKRSIKIGFNMDNVLFDYNSQIIKQFENHSIYFSTDQEMYDAIIEDLNIKKIYKNIIEQNDFYLNLEPVENILQVYQYLSTIKDVQNNNIFKVYIIGKPIKALSDKFNIIKKYFGDKAINNTIFIKDKTIINLDILIDAKNIVRGINGSSAHCLNHDAQHYPNSMSFQHIRYNTSCSYFTETECDHPIINNWTDNTYIDIIIKECVKLGLLTNDIDFIPDIKLTICNIIGEKITKFVKSNMSFIDFKNSIEHFTLFAPHEQKIYISSDQNIASRPIIELDESMNLHDIGIRNNDKICVIYKAPVCTHD</sequence>
<evidence type="ECO:0000313" key="3">
    <source>
        <dbReference type="Proteomes" id="UP000241137"/>
    </source>
</evidence>
<dbReference type="InterPro" id="IPR023214">
    <property type="entry name" value="HAD_sf"/>
</dbReference>
<gene>
    <name evidence="2" type="ORF">CE11_01164</name>
</gene>
<organism evidence="2 3">
    <name type="scientific">Megavirus courdo11</name>
    <dbReference type="NCBI Taxonomy" id="1128140"/>
    <lineage>
        <taxon>Viruses</taxon>
        <taxon>Varidnaviria</taxon>
        <taxon>Bamfordvirae</taxon>
        <taxon>Nucleocytoviricota</taxon>
        <taxon>Megaviricetes</taxon>
        <taxon>Imitervirales</taxon>
        <taxon>Mimiviridae</taxon>
        <taxon>Megamimivirinae</taxon>
        <taxon>Megavirus</taxon>
        <taxon>Megavirus chilense</taxon>
    </lineage>
</organism>
<dbReference type="Gene3D" id="3.40.50.1000">
    <property type="entry name" value="HAD superfamily/HAD-like"/>
    <property type="match status" value="1"/>
</dbReference>
<reference evidence="2 3" key="1">
    <citation type="journal article" date="2014" name="Virus Genes">
        <title>Complete genome sequence of Courdo11 virus, a member of the family Mimiviridae.</title>
        <authorList>
            <person name="Yoosuf N."/>
            <person name="Pagnier I."/>
            <person name="Fournous G."/>
            <person name="Robert C."/>
            <person name="La Scola B."/>
            <person name="Raoult D."/>
            <person name="Colson P."/>
        </authorList>
    </citation>
    <scope>NUCLEOTIDE SEQUENCE [LARGE SCALE GENOMIC DNA]</scope>
</reference>
<dbReference type="InterPro" id="IPR010708">
    <property type="entry name" value="5'(3')-deoxyribonucleotidase"/>
</dbReference>
<evidence type="ECO:0000313" key="2">
    <source>
        <dbReference type="EMBL" id="AFX93190.1"/>
    </source>
</evidence>
<dbReference type="SUPFAM" id="SSF54236">
    <property type="entry name" value="Ubiquitin-like"/>
    <property type="match status" value="1"/>
</dbReference>
<name>K7YAT2_9VIRU</name>
<proteinExistence type="predicted"/>
<dbReference type="EMBL" id="JX975216">
    <property type="protein sequence ID" value="AFX93190.1"/>
    <property type="molecule type" value="Genomic_DNA"/>
</dbReference>
<dbReference type="GO" id="GO:0009223">
    <property type="term" value="P:pyrimidine deoxyribonucleotide catabolic process"/>
    <property type="evidence" value="ECO:0007669"/>
    <property type="project" value="TreeGrafter"/>
</dbReference>
<accession>K7YAT2</accession>
<protein>
    <submittedName>
        <fullName evidence="2">Uncharacterized protein</fullName>
    </submittedName>
</protein>
<feature type="active site" description="Proton donor" evidence="1">
    <location>
        <position position="18"/>
    </location>
</feature>